<feature type="transmembrane region" description="Helical" evidence="12">
    <location>
        <begin position="29"/>
        <end position="49"/>
    </location>
</feature>
<keyword evidence="3 12" id="KW-0812">Transmembrane</keyword>
<dbReference type="InterPro" id="IPR003780">
    <property type="entry name" value="COX15/CtaA_fam"/>
</dbReference>
<dbReference type="AlphaFoldDB" id="A0A1H0SGH3"/>
<dbReference type="InterPro" id="IPR050450">
    <property type="entry name" value="COX15/CtaA_HemeA_synthase"/>
</dbReference>
<dbReference type="RefSeq" id="WP_090482751.1">
    <property type="nucleotide sequence ID" value="NZ_LT629710.1"/>
</dbReference>
<accession>A0A1H0SGH3</accession>
<evidence type="ECO:0000256" key="7">
    <source>
        <dbReference type="ARBA" id="ARBA00023004"/>
    </source>
</evidence>
<keyword evidence="8" id="KW-0350">Heme biosynthesis</keyword>
<dbReference type="STRING" id="1090615.SAMN04515671_4095"/>
<evidence type="ECO:0000313" key="14">
    <source>
        <dbReference type="Proteomes" id="UP000198741"/>
    </source>
</evidence>
<dbReference type="GO" id="GO:0016020">
    <property type="term" value="C:membrane"/>
    <property type="evidence" value="ECO:0007669"/>
    <property type="project" value="UniProtKB-SubCell"/>
</dbReference>
<dbReference type="GO" id="GO:0046872">
    <property type="term" value="F:metal ion binding"/>
    <property type="evidence" value="ECO:0007669"/>
    <property type="project" value="UniProtKB-KW"/>
</dbReference>
<dbReference type="EMBL" id="LT629710">
    <property type="protein sequence ID" value="SDP40911.1"/>
    <property type="molecule type" value="Genomic_DNA"/>
</dbReference>
<evidence type="ECO:0000256" key="9">
    <source>
        <dbReference type="ARBA" id="ARBA00023136"/>
    </source>
</evidence>
<keyword evidence="7" id="KW-0408">Iron</keyword>
<evidence type="ECO:0000256" key="5">
    <source>
        <dbReference type="ARBA" id="ARBA00022989"/>
    </source>
</evidence>
<name>A0A1H0SGH3_9ACTN</name>
<evidence type="ECO:0000256" key="1">
    <source>
        <dbReference type="ARBA" id="ARBA00004141"/>
    </source>
</evidence>
<proteinExistence type="predicted"/>
<dbReference type="OrthoDB" id="5241540at2"/>
<evidence type="ECO:0000313" key="13">
    <source>
        <dbReference type="EMBL" id="SDP40911.1"/>
    </source>
</evidence>
<evidence type="ECO:0000256" key="6">
    <source>
        <dbReference type="ARBA" id="ARBA00023002"/>
    </source>
</evidence>
<sequence length="317" mass="32817">MAVTVNSKTGSVAPATGWWRRWPTARVQLVLGWLAVIANGGIAVTGATVRVTGSGLGCPTWPQCSPGSLVPVSRSGLAAFHQAIEFTNRTLTGVVLIPSLGIFLALLLAPRRRPGLTRLAAVLPGGVLLQAVWGGITVRTGLAWWTVAPHMLISLGLLFVAIVVLSRIGESDRPAVAVVPRPLQVLTFATVGVLVLLCMAGTLVTAAGPHGGDAATPRLDLPVESLAQLHADLMFTYFGLLVALCVGFLAVKAPPRLIKRTVILVLVTAAQGLIGLVQYATGVPEALVVSHVLGAVVLTASAAAVAMATRVRPVPDH</sequence>
<evidence type="ECO:0000256" key="10">
    <source>
        <dbReference type="ARBA" id="ARBA00023157"/>
    </source>
</evidence>
<dbReference type="PANTHER" id="PTHR35457:SF1">
    <property type="entry name" value="HEME A SYNTHASE"/>
    <property type="match status" value="1"/>
</dbReference>
<keyword evidence="5 12" id="KW-1133">Transmembrane helix</keyword>
<organism evidence="13 14">
    <name type="scientific">Nakamurella panacisegetis</name>
    <dbReference type="NCBI Taxonomy" id="1090615"/>
    <lineage>
        <taxon>Bacteria</taxon>
        <taxon>Bacillati</taxon>
        <taxon>Actinomycetota</taxon>
        <taxon>Actinomycetes</taxon>
        <taxon>Nakamurellales</taxon>
        <taxon>Nakamurellaceae</taxon>
        <taxon>Nakamurella</taxon>
    </lineage>
</organism>
<dbReference type="Pfam" id="PF02628">
    <property type="entry name" value="COX15-CtaA"/>
    <property type="match status" value="1"/>
</dbReference>
<evidence type="ECO:0000256" key="4">
    <source>
        <dbReference type="ARBA" id="ARBA00022723"/>
    </source>
</evidence>
<keyword evidence="4" id="KW-0479">Metal-binding</keyword>
<gene>
    <name evidence="13" type="ORF">SAMN04515671_4095</name>
</gene>
<dbReference type="GO" id="GO:0006784">
    <property type="term" value="P:heme A biosynthetic process"/>
    <property type="evidence" value="ECO:0007669"/>
    <property type="project" value="InterPro"/>
</dbReference>
<evidence type="ECO:0000256" key="8">
    <source>
        <dbReference type="ARBA" id="ARBA00023133"/>
    </source>
</evidence>
<keyword evidence="6" id="KW-0560">Oxidoreductase</keyword>
<keyword evidence="9 12" id="KW-0472">Membrane</keyword>
<feature type="transmembrane region" description="Helical" evidence="12">
    <location>
        <begin position="142"/>
        <end position="165"/>
    </location>
</feature>
<dbReference type="GO" id="GO:0016491">
    <property type="term" value="F:oxidoreductase activity"/>
    <property type="evidence" value="ECO:0007669"/>
    <property type="project" value="UniProtKB-KW"/>
</dbReference>
<reference evidence="13 14" key="1">
    <citation type="submission" date="2016-10" db="EMBL/GenBank/DDBJ databases">
        <authorList>
            <person name="de Groot N.N."/>
        </authorList>
    </citation>
    <scope>NUCLEOTIDE SEQUENCE [LARGE SCALE GENOMIC DNA]</scope>
    <source>
        <strain evidence="14">P4-7,KCTC 19426,CECT 7604</strain>
    </source>
</reference>
<dbReference type="Proteomes" id="UP000198741">
    <property type="component" value="Chromosome I"/>
</dbReference>
<evidence type="ECO:0000256" key="2">
    <source>
        <dbReference type="ARBA" id="ARBA00022475"/>
    </source>
</evidence>
<keyword evidence="2" id="KW-1003">Cell membrane</keyword>
<evidence type="ECO:0000256" key="12">
    <source>
        <dbReference type="SAM" id="Phobius"/>
    </source>
</evidence>
<comment type="pathway">
    <text evidence="11">Porphyrin-containing compound metabolism.</text>
</comment>
<feature type="transmembrane region" description="Helical" evidence="12">
    <location>
        <begin position="286"/>
        <end position="308"/>
    </location>
</feature>
<evidence type="ECO:0000256" key="11">
    <source>
        <dbReference type="ARBA" id="ARBA00023444"/>
    </source>
</evidence>
<protein>
    <submittedName>
        <fullName evidence="13">Cytochrome c oxidase assembly protein subunit 15</fullName>
    </submittedName>
</protein>
<keyword evidence="10" id="KW-1015">Disulfide bond</keyword>
<keyword evidence="14" id="KW-1185">Reference proteome</keyword>
<comment type="subcellular location">
    <subcellularLocation>
        <location evidence="1">Membrane</location>
        <topology evidence="1">Multi-pass membrane protein</topology>
    </subcellularLocation>
</comment>
<evidence type="ECO:0000256" key="3">
    <source>
        <dbReference type="ARBA" id="ARBA00022692"/>
    </source>
</evidence>
<feature type="transmembrane region" description="Helical" evidence="12">
    <location>
        <begin position="185"/>
        <end position="207"/>
    </location>
</feature>
<feature type="transmembrane region" description="Helical" evidence="12">
    <location>
        <begin position="116"/>
        <end position="136"/>
    </location>
</feature>
<feature type="transmembrane region" description="Helical" evidence="12">
    <location>
        <begin position="90"/>
        <end position="109"/>
    </location>
</feature>
<feature type="transmembrane region" description="Helical" evidence="12">
    <location>
        <begin position="227"/>
        <end position="250"/>
    </location>
</feature>
<feature type="transmembrane region" description="Helical" evidence="12">
    <location>
        <begin position="262"/>
        <end position="280"/>
    </location>
</feature>
<dbReference type="PANTHER" id="PTHR35457">
    <property type="entry name" value="HEME A SYNTHASE"/>
    <property type="match status" value="1"/>
</dbReference>